<dbReference type="SMART" id="SM00220">
    <property type="entry name" value="S_TKc"/>
    <property type="match status" value="1"/>
</dbReference>
<evidence type="ECO:0000313" key="14">
    <source>
        <dbReference type="RefSeq" id="XP_026107696.1"/>
    </source>
</evidence>
<evidence type="ECO:0000256" key="9">
    <source>
        <dbReference type="ARBA" id="ARBA00047899"/>
    </source>
</evidence>
<dbReference type="GO" id="GO:0042157">
    <property type="term" value="P:lipoprotein metabolic process"/>
    <property type="evidence" value="ECO:0007669"/>
    <property type="project" value="InterPro"/>
</dbReference>
<keyword evidence="4" id="KW-0723">Serine/threonine-protein kinase</keyword>
<evidence type="ECO:0000256" key="4">
    <source>
        <dbReference type="ARBA" id="ARBA00022527"/>
    </source>
</evidence>
<evidence type="ECO:0000256" key="10">
    <source>
        <dbReference type="ARBA" id="ARBA00048679"/>
    </source>
</evidence>
<keyword evidence="11" id="KW-0472">Membrane</keyword>
<dbReference type="GO" id="GO:0006869">
    <property type="term" value="P:lipid transport"/>
    <property type="evidence" value="ECO:0007669"/>
    <property type="project" value="InterPro"/>
</dbReference>
<comment type="catalytic activity">
    <reaction evidence="9">
        <text>L-threonyl-[protein] + ATP = O-phospho-L-threonyl-[protein] + ADP + H(+)</text>
        <dbReference type="Rhea" id="RHEA:46608"/>
        <dbReference type="Rhea" id="RHEA-COMP:11060"/>
        <dbReference type="Rhea" id="RHEA-COMP:11605"/>
        <dbReference type="ChEBI" id="CHEBI:15378"/>
        <dbReference type="ChEBI" id="CHEBI:30013"/>
        <dbReference type="ChEBI" id="CHEBI:30616"/>
        <dbReference type="ChEBI" id="CHEBI:61977"/>
        <dbReference type="ChEBI" id="CHEBI:456216"/>
        <dbReference type="EC" id="2.7.11.1"/>
    </reaction>
</comment>
<comment type="similarity">
    <text evidence="1">Belongs to the apolipoprotein L family.</text>
</comment>
<evidence type="ECO:0000256" key="11">
    <source>
        <dbReference type="SAM" id="Phobius"/>
    </source>
</evidence>
<dbReference type="FunFam" id="1.10.510.10:FF:001193">
    <property type="entry name" value="Si:dkey-192d15.1"/>
    <property type="match status" value="1"/>
</dbReference>
<dbReference type="GO" id="GO:0004674">
    <property type="term" value="F:protein serine/threonine kinase activity"/>
    <property type="evidence" value="ECO:0007669"/>
    <property type="project" value="UniProtKB-KW"/>
</dbReference>
<feature type="transmembrane region" description="Helical" evidence="11">
    <location>
        <begin position="483"/>
        <end position="502"/>
    </location>
</feature>
<keyword evidence="11" id="KW-1133">Transmembrane helix</keyword>
<dbReference type="PANTHER" id="PTHR44899">
    <property type="entry name" value="CAMK FAMILY PROTEIN KINASE"/>
    <property type="match status" value="1"/>
</dbReference>
<keyword evidence="11" id="KW-0812">Transmembrane</keyword>
<dbReference type="GeneID" id="113079666"/>
<dbReference type="RefSeq" id="XP_026107696.1">
    <property type="nucleotide sequence ID" value="XM_026251911.1"/>
</dbReference>
<dbReference type="GO" id="GO:0005524">
    <property type="term" value="F:ATP binding"/>
    <property type="evidence" value="ECO:0007669"/>
    <property type="project" value="UniProtKB-KW"/>
</dbReference>
<comment type="catalytic activity">
    <reaction evidence="10">
        <text>L-seryl-[protein] + ATP = O-phospho-L-seryl-[protein] + ADP + H(+)</text>
        <dbReference type="Rhea" id="RHEA:17989"/>
        <dbReference type="Rhea" id="RHEA-COMP:9863"/>
        <dbReference type="Rhea" id="RHEA-COMP:11604"/>
        <dbReference type="ChEBI" id="CHEBI:15378"/>
        <dbReference type="ChEBI" id="CHEBI:29999"/>
        <dbReference type="ChEBI" id="CHEBI:30616"/>
        <dbReference type="ChEBI" id="CHEBI:83421"/>
        <dbReference type="ChEBI" id="CHEBI:456216"/>
        <dbReference type="EC" id="2.7.11.1"/>
    </reaction>
</comment>
<dbReference type="AlphaFoldDB" id="A0A6P6NHT4"/>
<evidence type="ECO:0000256" key="7">
    <source>
        <dbReference type="ARBA" id="ARBA00022777"/>
    </source>
</evidence>
<reference evidence="14" key="1">
    <citation type="submission" date="2025-08" db="UniProtKB">
        <authorList>
            <consortium name="RefSeq"/>
        </authorList>
    </citation>
    <scope>IDENTIFICATION</scope>
    <source>
        <strain evidence="14">Wakin</strain>
        <tissue evidence="14">Muscle</tissue>
    </source>
</reference>
<keyword evidence="13" id="KW-1185">Reference proteome</keyword>
<dbReference type="InterPro" id="IPR008271">
    <property type="entry name" value="Ser/Thr_kinase_AS"/>
</dbReference>
<dbReference type="PROSITE" id="PS50011">
    <property type="entry name" value="PROTEIN_KINASE_DOM"/>
    <property type="match status" value="1"/>
</dbReference>
<dbReference type="Pfam" id="PF00069">
    <property type="entry name" value="Pkinase"/>
    <property type="match status" value="1"/>
</dbReference>
<dbReference type="GO" id="GO:0005576">
    <property type="term" value="C:extracellular region"/>
    <property type="evidence" value="ECO:0007669"/>
    <property type="project" value="InterPro"/>
</dbReference>
<evidence type="ECO:0000313" key="13">
    <source>
        <dbReference type="Proteomes" id="UP000515129"/>
    </source>
</evidence>
<dbReference type="InterPro" id="IPR008405">
    <property type="entry name" value="ApoL"/>
</dbReference>
<organism evidence="13 14">
    <name type="scientific">Carassius auratus</name>
    <name type="common">Goldfish</name>
    <dbReference type="NCBI Taxonomy" id="7957"/>
    <lineage>
        <taxon>Eukaryota</taxon>
        <taxon>Metazoa</taxon>
        <taxon>Chordata</taxon>
        <taxon>Craniata</taxon>
        <taxon>Vertebrata</taxon>
        <taxon>Euteleostomi</taxon>
        <taxon>Actinopterygii</taxon>
        <taxon>Neopterygii</taxon>
        <taxon>Teleostei</taxon>
        <taxon>Ostariophysi</taxon>
        <taxon>Cypriniformes</taxon>
        <taxon>Cyprinidae</taxon>
        <taxon>Cyprininae</taxon>
        <taxon>Carassius</taxon>
    </lineage>
</organism>
<comment type="similarity">
    <text evidence="2">Belongs to the protein kinase superfamily. NEK Ser/Thr protein kinase family. NIMA subfamily.</text>
</comment>
<dbReference type="Proteomes" id="UP000515129">
    <property type="component" value="Unplaced"/>
</dbReference>
<dbReference type="PANTHER" id="PTHR44899:SF4">
    <property type="entry name" value="SERINE_THREONINE-PROTEIN KINASE NEK1"/>
    <property type="match status" value="1"/>
</dbReference>
<dbReference type="EC" id="2.7.11.1" evidence="3"/>
<evidence type="ECO:0000256" key="6">
    <source>
        <dbReference type="ARBA" id="ARBA00022741"/>
    </source>
</evidence>
<dbReference type="OrthoDB" id="6363454at2759"/>
<dbReference type="SUPFAM" id="SSF56112">
    <property type="entry name" value="Protein kinase-like (PK-like)"/>
    <property type="match status" value="1"/>
</dbReference>
<keyword evidence="5" id="KW-0808">Transferase</keyword>
<evidence type="ECO:0000256" key="1">
    <source>
        <dbReference type="ARBA" id="ARBA00010090"/>
    </source>
</evidence>
<evidence type="ECO:0000256" key="2">
    <source>
        <dbReference type="ARBA" id="ARBA00010886"/>
    </source>
</evidence>
<dbReference type="GO" id="GO:0008289">
    <property type="term" value="F:lipid binding"/>
    <property type="evidence" value="ECO:0007669"/>
    <property type="project" value="InterPro"/>
</dbReference>
<keyword evidence="8" id="KW-0067">ATP-binding</keyword>
<dbReference type="Pfam" id="PF05461">
    <property type="entry name" value="ApoL"/>
    <property type="match status" value="1"/>
</dbReference>
<evidence type="ECO:0000256" key="3">
    <source>
        <dbReference type="ARBA" id="ARBA00012513"/>
    </source>
</evidence>
<dbReference type="KEGG" id="caua:113079666"/>
<name>A0A6P6NHT4_CARAU</name>
<accession>A0A6P6NHT4</accession>
<dbReference type="InterPro" id="IPR011009">
    <property type="entry name" value="Kinase-like_dom_sf"/>
</dbReference>
<evidence type="ECO:0000256" key="8">
    <source>
        <dbReference type="ARBA" id="ARBA00022840"/>
    </source>
</evidence>
<evidence type="ECO:0000259" key="12">
    <source>
        <dbReference type="PROSITE" id="PS50011"/>
    </source>
</evidence>
<gene>
    <name evidence="14" type="primary">LOC113079666</name>
</gene>
<evidence type="ECO:0000256" key="5">
    <source>
        <dbReference type="ARBA" id="ARBA00022679"/>
    </source>
</evidence>
<feature type="domain" description="Protein kinase" evidence="12">
    <location>
        <begin position="20"/>
        <end position="272"/>
    </location>
</feature>
<dbReference type="PROSITE" id="PS00108">
    <property type="entry name" value="PROTEIN_KINASE_ST"/>
    <property type="match status" value="1"/>
</dbReference>
<sequence>MAQYHSTPAGVIEVLKEQGYTIEKELSRGASGIVFLVKDTEGDPYVIKQMNSRDEEELDAVRKEVEILKELSFGYIVTYVNSFEDDAGRICIVMEYCEGGDLSKVMETHQGESFFEEQQILDWLVQICLALRYLHEKNILHRDIKPQNIFLTEDGYINLGDFGCSKVLERADEYANSVVGAKLYFSPEVYQRRYNSKSDIWSLGWVLHDLCMLDVWADGMQRYVIHAVSLTGNLPQISERYSVELRELIRQMLNRDPRERPSVEEILAKPFLEDAVDRNSRTPQALIQSFIKSVNSYDKAYNQHYKDLEALVSEWGRITDSMESAHYSATAGSLSGSVIGAAGGITALVGLILAPFTLGASLIVTGVGVGVGVAGGVTGAASTITNTVQQKSFRKSLEQIQQKYESVSEPILTPLNTLRKVLKKITKFSFFFGTSTFDNVEISCNLDRRSMFCATQLMNLGLLANISRIATQTARVGRVVAEAISGVLSGLLVILDVAFIVMDSVDIHQMRQGQVNDPERVNSSVLKSIAEMRKTHNELCNVLKEMQKTREELKDYMYIELANDDREIENDLNS</sequence>
<keyword evidence="6" id="KW-0547">Nucleotide-binding</keyword>
<proteinExistence type="inferred from homology"/>
<keyword evidence="7" id="KW-0418">Kinase</keyword>
<dbReference type="InterPro" id="IPR000719">
    <property type="entry name" value="Prot_kinase_dom"/>
</dbReference>
<dbReference type="InterPro" id="IPR051131">
    <property type="entry name" value="NEK_Ser/Thr_kinase_NIMA"/>
</dbReference>
<protein>
    <recommendedName>
        <fullName evidence="3">non-specific serine/threonine protein kinase</fullName>
        <ecNumber evidence="3">2.7.11.1</ecNumber>
    </recommendedName>
</protein>
<dbReference type="Gene3D" id="1.10.510.10">
    <property type="entry name" value="Transferase(Phosphotransferase) domain 1"/>
    <property type="match status" value="1"/>
</dbReference>